<keyword evidence="2 6" id="KW-0812">Transmembrane</keyword>
<feature type="transmembrane region" description="Helical" evidence="6">
    <location>
        <begin position="330"/>
        <end position="348"/>
    </location>
</feature>
<evidence type="ECO:0000256" key="2">
    <source>
        <dbReference type="ARBA" id="ARBA00022692"/>
    </source>
</evidence>
<dbReference type="GO" id="GO:0008233">
    <property type="term" value="F:peptidase activity"/>
    <property type="evidence" value="ECO:0007669"/>
    <property type="project" value="UniProtKB-KW"/>
</dbReference>
<feature type="transmembrane region" description="Helical" evidence="6">
    <location>
        <begin position="102"/>
        <end position="120"/>
    </location>
</feature>
<feature type="transmembrane region" description="Helical" evidence="6">
    <location>
        <begin position="41"/>
        <end position="63"/>
    </location>
</feature>
<feature type="transmembrane region" description="Helical" evidence="6">
    <location>
        <begin position="301"/>
        <end position="318"/>
    </location>
</feature>
<dbReference type="Proteomes" id="UP001596445">
    <property type="component" value="Unassembled WGS sequence"/>
</dbReference>
<protein>
    <submittedName>
        <fullName evidence="8">Rhomboid family intramembrane serine protease</fullName>
        <ecNumber evidence="8">3.4.21.105</ecNumber>
    </submittedName>
</protein>
<dbReference type="Gene3D" id="1.20.1540.10">
    <property type="entry name" value="Rhomboid-like"/>
    <property type="match status" value="1"/>
</dbReference>
<evidence type="ECO:0000313" key="8">
    <source>
        <dbReference type="EMBL" id="MFC7059342.1"/>
    </source>
</evidence>
<evidence type="ECO:0000256" key="6">
    <source>
        <dbReference type="SAM" id="Phobius"/>
    </source>
</evidence>
<feature type="domain" description="Peptidase S54 rhomboid" evidence="7">
    <location>
        <begin position="183"/>
        <end position="289"/>
    </location>
</feature>
<comment type="caution">
    <text evidence="8">The sequence shown here is derived from an EMBL/GenBank/DDBJ whole genome shotgun (WGS) entry which is preliminary data.</text>
</comment>
<dbReference type="GeneID" id="76631494"/>
<feature type="transmembrane region" description="Helical" evidence="6">
    <location>
        <begin position="182"/>
        <end position="199"/>
    </location>
</feature>
<dbReference type="InterPro" id="IPR035952">
    <property type="entry name" value="Rhomboid-like_sf"/>
</dbReference>
<feature type="compositionally biased region" description="Basic and acidic residues" evidence="5">
    <location>
        <begin position="164"/>
        <end position="174"/>
    </location>
</feature>
<organism evidence="8 9">
    <name type="scientific">Halovenus salina</name>
    <dbReference type="NCBI Taxonomy" id="1510225"/>
    <lineage>
        <taxon>Archaea</taxon>
        <taxon>Methanobacteriati</taxon>
        <taxon>Methanobacteriota</taxon>
        <taxon>Stenosarchaea group</taxon>
        <taxon>Halobacteria</taxon>
        <taxon>Halobacteriales</taxon>
        <taxon>Haloarculaceae</taxon>
        <taxon>Halovenus</taxon>
    </lineage>
</organism>
<evidence type="ECO:0000256" key="1">
    <source>
        <dbReference type="ARBA" id="ARBA00004141"/>
    </source>
</evidence>
<dbReference type="GO" id="GO:0006508">
    <property type="term" value="P:proteolysis"/>
    <property type="evidence" value="ECO:0007669"/>
    <property type="project" value="UniProtKB-KW"/>
</dbReference>
<gene>
    <name evidence="8" type="ORF">ACFQQG_15665</name>
</gene>
<evidence type="ECO:0000256" key="4">
    <source>
        <dbReference type="ARBA" id="ARBA00023136"/>
    </source>
</evidence>
<evidence type="ECO:0000259" key="7">
    <source>
        <dbReference type="Pfam" id="PF01694"/>
    </source>
</evidence>
<dbReference type="InterPro" id="IPR022764">
    <property type="entry name" value="Peptidase_S54_rhomboid_dom"/>
</dbReference>
<dbReference type="EC" id="3.4.21.105" evidence="8"/>
<keyword evidence="9" id="KW-1185">Reference proteome</keyword>
<dbReference type="SUPFAM" id="SSF144091">
    <property type="entry name" value="Rhomboid-like"/>
    <property type="match status" value="1"/>
</dbReference>
<comment type="subcellular location">
    <subcellularLocation>
        <location evidence="1">Membrane</location>
        <topology evidence="1">Multi-pass membrane protein</topology>
    </subcellularLocation>
</comment>
<feature type="region of interest" description="Disordered" evidence="5">
    <location>
        <begin position="130"/>
        <end position="174"/>
    </location>
</feature>
<proteinExistence type="predicted"/>
<evidence type="ECO:0000313" key="9">
    <source>
        <dbReference type="Proteomes" id="UP001596445"/>
    </source>
</evidence>
<accession>A0ABD5W5U5</accession>
<feature type="transmembrane region" description="Helical" evidence="6">
    <location>
        <begin position="390"/>
        <end position="411"/>
    </location>
</feature>
<dbReference type="AlphaFoldDB" id="A0ABD5W5U5"/>
<keyword evidence="8" id="KW-0378">Hydrolase</keyword>
<sequence length="632" mass="66867">MVVDVTTLTRVGVAVTALVAVLFGVSLAGRRRVRRVLTDRFLYGVPWGSLVVVVGVFAFYLFAQSGLRHWNEPVVVAFRNWAYPYATGMVTSAFAHASPSHLLGNMLTTILLAPLAEFIWGHYPHERHGIQSPARSLDPRVPETPEPAEFDTSPDEGIPSEDPATQRDDTAQPGVRLRDRPVVRALVIFPGVVLVVSLLTSLYALGWSLGFSGTVFAFLGFVLLRYPVLTAVALLGASLLNTLLNTFLTPVLRATAGSGPPRPPSWAGVNVQAHLLGFLIGVALALGLLWHRDSLPDPARLFGATVLVATVQGLWQLSTADGGTFVRYQGIGIIFVLVLSMLITYIATSENSAATDRVSLAVRGFGVLWLVGSLAVAGGAFALFGTETMIVLSVLAIVPALAVPGALLVVPDGVAGWPVTSRRLLFAALVLVTVVIALPSVAGNSLGMDDNAIPDGDVTVGDYHVSYGEDVTSARTDTTDSGLVVVSERRYVWSATVSDEILAHEGSATVPVGGVGWRETVRAERTGWNVVGNDSVYVVDLETDTERVRSFTSGPSRASVILAGNRVVLVPTDSGFGLTVTRDGEAVGSALIPTPGESVTVDSLTFTTEPHDGTVTLFASTAESRVAIAQKE</sequence>
<keyword evidence="8" id="KW-0645">Protease</keyword>
<keyword evidence="3 6" id="KW-1133">Transmembrane helix</keyword>
<feature type="transmembrane region" description="Helical" evidence="6">
    <location>
        <begin position="12"/>
        <end position="29"/>
    </location>
</feature>
<dbReference type="EMBL" id="JBHSZI010000001">
    <property type="protein sequence ID" value="MFC7059342.1"/>
    <property type="molecule type" value="Genomic_DNA"/>
</dbReference>
<evidence type="ECO:0000256" key="3">
    <source>
        <dbReference type="ARBA" id="ARBA00022989"/>
    </source>
</evidence>
<evidence type="ECO:0000256" key="5">
    <source>
        <dbReference type="SAM" id="MobiDB-lite"/>
    </source>
</evidence>
<keyword evidence="4 6" id="KW-0472">Membrane</keyword>
<feature type="transmembrane region" description="Helical" evidence="6">
    <location>
        <begin position="423"/>
        <end position="442"/>
    </location>
</feature>
<feature type="transmembrane region" description="Helical" evidence="6">
    <location>
        <begin position="231"/>
        <end position="251"/>
    </location>
</feature>
<name>A0ABD5W5U5_9EURY</name>
<feature type="transmembrane region" description="Helical" evidence="6">
    <location>
        <begin position="360"/>
        <end position="384"/>
    </location>
</feature>
<reference evidence="8 9" key="1">
    <citation type="journal article" date="2019" name="Int. J. Syst. Evol. Microbiol.">
        <title>The Global Catalogue of Microorganisms (GCM) 10K type strain sequencing project: providing services to taxonomists for standard genome sequencing and annotation.</title>
        <authorList>
            <consortium name="The Broad Institute Genomics Platform"/>
            <consortium name="The Broad Institute Genome Sequencing Center for Infectious Disease"/>
            <person name="Wu L."/>
            <person name="Ma J."/>
        </authorList>
    </citation>
    <scope>NUCLEOTIDE SEQUENCE [LARGE SCALE GENOMIC DNA]</scope>
    <source>
        <strain evidence="8 9">JCM 30072</strain>
    </source>
</reference>
<feature type="transmembrane region" description="Helical" evidence="6">
    <location>
        <begin position="271"/>
        <end position="289"/>
    </location>
</feature>
<dbReference type="GO" id="GO:0016020">
    <property type="term" value="C:membrane"/>
    <property type="evidence" value="ECO:0007669"/>
    <property type="project" value="UniProtKB-SubCell"/>
</dbReference>
<dbReference type="Pfam" id="PF01694">
    <property type="entry name" value="Rhomboid"/>
    <property type="match status" value="1"/>
</dbReference>
<dbReference type="RefSeq" id="WP_267162115.1">
    <property type="nucleotide sequence ID" value="NZ_CP112972.1"/>
</dbReference>